<gene>
    <name evidence="3" type="ORF">GCM10018793_56740</name>
</gene>
<dbReference type="Gene3D" id="3.30.450.20">
    <property type="entry name" value="PAS domain"/>
    <property type="match status" value="1"/>
</dbReference>
<dbReference type="SUPFAM" id="SSF55781">
    <property type="entry name" value="GAF domain-like"/>
    <property type="match status" value="1"/>
</dbReference>
<sequence>MDSLTPDHPEHSAEERTHRLQVLGLNSVESEATFDRVARIAATLTQAPLAMVNFINNERQMFRGMYVPPSSEVPDGSTDGIVFDLSDLAREAPSDYGFCPHVVAQGAQLALDDVFDYPRFKGNALVNDLGVRSYLGTPLRDHNGMILGTVCVADMKPRQWGREPREGMQQLSETLLSEFKLRDSLLTQQQQLFAIFDRAPFPIMLTEGPDHLLRYANATQGDAFGLVPRLSRGRQALSGLDSVGVFKTMDQAFHTGQTITLPQAQLIPYNSSTPKTFSFTCTPVKLSPGATVISGVLTVAMDITGQPSRGNESRQIAAQFQDRFEQMGSGVGSRMGSGQLAGGDFSL</sequence>
<evidence type="ECO:0000313" key="3">
    <source>
        <dbReference type="EMBL" id="GHH86103.1"/>
    </source>
</evidence>
<proteinExistence type="predicted"/>
<evidence type="ECO:0000256" key="1">
    <source>
        <dbReference type="SAM" id="MobiDB-lite"/>
    </source>
</evidence>
<dbReference type="RefSeq" id="WP_189936918.1">
    <property type="nucleotide sequence ID" value="NZ_BNCD01000021.1"/>
</dbReference>
<dbReference type="Gene3D" id="3.30.450.40">
    <property type="match status" value="1"/>
</dbReference>
<keyword evidence="4" id="KW-1185">Reference proteome</keyword>
<feature type="domain" description="GAF" evidence="2">
    <location>
        <begin position="29"/>
        <end position="191"/>
    </location>
</feature>
<dbReference type="Pfam" id="PF01590">
    <property type="entry name" value="GAF"/>
    <property type="match status" value="1"/>
</dbReference>
<accession>A0A919GL98</accession>
<dbReference type="Proteomes" id="UP000603708">
    <property type="component" value="Unassembled WGS sequence"/>
</dbReference>
<comment type="caution">
    <text evidence="3">The sequence shown here is derived from an EMBL/GenBank/DDBJ whole genome shotgun (WGS) entry which is preliminary data.</text>
</comment>
<feature type="region of interest" description="Disordered" evidence="1">
    <location>
        <begin position="328"/>
        <end position="347"/>
    </location>
</feature>
<dbReference type="EMBL" id="BNCD01000021">
    <property type="protein sequence ID" value="GHH86103.1"/>
    <property type="molecule type" value="Genomic_DNA"/>
</dbReference>
<dbReference type="PANTHER" id="PTHR43102">
    <property type="entry name" value="SLR1143 PROTEIN"/>
    <property type="match status" value="1"/>
</dbReference>
<dbReference type="SMART" id="SM00065">
    <property type="entry name" value="GAF"/>
    <property type="match status" value="1"/>
</dbReference>
<dbReference type="InterPro" id="IPR003018">
    <property type="entry name" value="GAF"/>
</dbReference>
<name>A0A919GL98_9ACTN</name>
<dbReference type="InterPro" id="IPR029016">
    <property type="entry name" value="GAF-like_dom_sf"/>
</dbReference>
<dbReference type="PANTHER" id="PTHR43102:SF2">
    <property type="entry name" value="GAF DOMAIN-CONTAINING PROTEIN"/>
    <property type="match status" value="1"/>
</dbReference>
<feature type="compositionally biased region" description="Gly residues" evidence="1">
    <location>
        <begin position="329"/>
        <end position="341"/>
    </location>
</feature>
<evidence type="ECO:0000313" key="4">
    <source>
        <dbReference type="Proteomes" id="UP000603708"/>
    </source>
</evidence>
<organism evidence="3 4">
    <name type="scientific">Streptomyces sulfonofaciens</name>
    <dbReference type="NCBI Taxonomy" id="68272"/>
    <lineage>
        <taxon>Bacteria</taxon>
        <taxon>Bacillati</taxon>
        <taxon>Actinomycetota</taxon>
        <taxon>Actinomycetes</taxon>
        <taxon>Kitasatosporales</taxon>
        <taxon>Streptomycetaceae</taxon>
        <taxon>Streptomyces</taxon>
    </lineage>
</organism>
<reference evidence="3" key="2">
    <citation type="submission" date="2020-09" db="EMBL/GenBank/DDBJ databases">
        <authorList>
            <person name="Sun Q."/>
            <person name="Ohkuma M."/>
        </authorList>
    </citation>
    <scope>NUCLEOTIDE SEQUENCE</scope>
    <source>
        <strain evidence="3">JCM 5069</strain>
    </source>
</reference>
<protein>
    <recommendedName>
        <fullName evidence="2">GAF domain-containing protein</fullName>
    </recommendedName>
</protein>
<reference evidence="3" key="1">
    <citation type="journal article" date="2014" name="Int. J. Syst. Evol. Microbiol.">
        <title>Complete genome sequence of Corynebacterium casei LMG S-19264T (=DSM 44701T), isolated from a smear-ripened cheese.</title>
        <authorList>
            <consortium name="US DOE Joint Genome Institute (JGI-PGF)"/>
            <person name="Walter F."/>
            <person name="Albersmeier A."/>
            <person name="Kalinowski J."/>
            <person name="Ruckert C."/>
        </authorList>
    </citation>
    <scope>NUCLEOTIDE SEQUENCE</scope>
    <source>
        <strain evidence="3">JCM 5069</strain>
    </source>
</reference>
<evidence type="ECO:0000259" key="2">
    <source>
        <dbReference type="SMART" id="SM00065"/>
    </source>
</evidence>
<dbReference type="AlphaFoldDB" id="A0A919GL98"/>